<gene>
    <name evidence="1" type="ORF">NCTC10327_00832</name>
</gene>
<evidence type="ECO:0008006" key="3">
    <source>
        <dbReference type="Google" id="ProtNLM"/>
    </source>
</evidence>
<dbReference type="Proteomes" id="UP000269974">
    <property type="component" value="Unassembled WGS sequence"/>
</dbReference>
<comment type="caution">
    <text evidence="1">The sequence shown here is derived from an EMBL/GenBank/DDBJ whole genome shotgun (WGS) entry which is preliminary data.</text>
</comment>
<dbReference type="AlphaFoldDB" id="A0A7Z8Y8X3"/>
<protein>
    <recommendedName>
        <fullName evidence="3">Minor capsid protein</fullName>
    </recommendedName>
</protein>
<sequence>MSTSVVVEWDGESVKRAVTSAVNSGLNQAANLVLSRAKEIVPFDEGVLSASGAVDSPRDLQARISFETPYAVVQHENLTYVHKNGRQAKYLETPVLESRRDIEAIVAREVSKTLGSGL</sequence>
<accession>A0A7Z8Y8X3</accession>
<dbReference type="EMBL" id="UYIO01000001">
    <property type="protein sequence ID" value="VDG76166.1"/>
    <property type="molecule type" value="Genomic_DNA"/>
</dbReference>
<name>A0A7Z8Y8X3_9ACTO</name>
<proteinExistence type="predicted"/>
<evidence type="ECO:0000313" key="2">
    <source>
        <dbReference type="Proteomes" id="UP000269974"/>
    </source>
</evidence>
<evidence type="ECO:0000313" key="1">
    <source>
        <dbReference type="EMBL" id="VDG76166.1"/>
    </source>
</evidence>
<reference evidence="1 2" key="1">
    <citation type="submission" date="2018-11" db="EMBL/GenBank/DDBJ databases">
        <authorList>
            <consortium name="Pathogen Informatics"/>
        </authorList>
    </citation>
    <scope>NUCLEOTIDE SEQUENCE [LARGE SCALE GENOMIC DNA]</scope>
    <source>
        <strain evidence="1 2">NCTC10327</strain>
    </source>
</reference>
<dbReference type="RefSeq" id="WP_185933903.1">
    <property type="nucleotide sequence ID" value="NZ_UYIO01000001.1"/>
</dbReference>
<organism evidence="1 2">
    <name type="scientific">Actinobaculum suis</name>
    <dbReference type="NCBI Taxonomy" id="1657"/>
    <lineage>
        <taxon>Bacteria</taxon>
        <taxon>Bacillati</taxon>
        <taxon>Actinomycetota</taxon>
        <taxon>Actinomycetes</taxon>
        <taxon>Actinomycetales</taxon>
        <taxon>Actinomycetaceae</taxon>
        <taxon>Actinobaculum</taxon>
    </lineage>
</organism>